<sequence length="144" mass="16017">MKHQTIDQLHAVAEINPLAPARPMTRTQRIERWAELLERNPSRCLAALTGTEHLYPGVRDEARAAGSPITVAFEDSLLRSAGLASDTFGAAKRFFDLSDWELHEIVCSCHVGATMQAGWAAGRVRRIVAGSKIWAWIRRSFLAH</sequence>
<dbReference type="Proteomes" id="UP001280156">
    <property type="component" value="Unassembled WGS sequence"/>
</dbReference>
<comment type="caution">
    <text evidence="1">The sequence shown here is derived from an EMBL/GenBank/DDBJ whole genome shotgun (WGS) entry which is preliminary data.</text>
</comment>
<proteinExistence type="predicted"/>
<reference evidence="1 2" key="1">
    <citation type="submission" date="2023-08" db="EMBL/GenBank/DDBJ databases">
        <title>Implementing the SeqCode for naming new Mesorhizobium species isolated from Vachellia karroo root nodules.</title>
        <authorList>
            <person name="Van Lill M."/>
        </authorList>
    </citation>
    <scope>NUCLEOTIDE SEQUENCE [LARGE SCALE GENOMIC DNA]</scope>
    <source>
        <strain evidence="1 2">VK2B</strain>
    </source>
</reference>
<evidence type="ECO:0000313" key="2">
    <source>
        <dbReference type="Proteomes" id="UP001280156"/>
    </source>
</evidence>
<evidence type="ECO:0000313" key="1">
    <source>
        <dbReference type="EMBL" id="MDX8486046.1"/>
    </source>
</evidence>
<gene>
    <name evidence="1" type="ORF">RFM52_12640</name>
</gene>
<dbReference type="EMBL" id="JAVIIV010000006">
    <property type="protein sequence ID" value="MDX8486046.1"/>
    <property type="molecule type" value="Genomic_DNA"/>
</dbReference>
<name>A0ABU4YGH0_9HYPH</name>
<accession>A0ABU4YGH0</accession>
<organism evidence="1 2">
    <name type="scientific">Mesorhizobium humile</name>
    <dbReference type="NCBI Taxonomy" id="3072313"/>
    <lineage>
        <taxon>Bacteria</taxon>
        <taxon>Pseudomonadati</taxon>
        <taxon>Pseudomonadota</taxon>
        <taxon>Alphaproteobacteria</taxon>
        <taxon>Hyphomicrobiales</taxon>
        <taxon>Phyllobacteriaceae</taxon>
        <taxon>Mesorhizobium</taxon>
    </lineage>
</organism>
<keyword evidence="2" id="KW-1185">Reference proteome</keyword>
<protein>
    <submittedName>
        <fullName evidence="1">Uncharacterized protein</fullName>
    </submittedName>
</protein>
<dbReference type="RefSeq" id="WP_320293620.1">
    <property type="nucleotide sequence ID" value="NZ_JAVIIU010000001.1"/>
</dbReference>